<keyword evidence="5" id="KW-0539">Nucleus</keyword>
<reference evidence="7 8" key="2">
    <citation type="journal article" date="2009" name="PLoS ONE">
        <title>An integrated genetic and cytogenetic map of the cucumber genome.</title>
        <authorList>
            <person name="Ren Y."/>
            <person name="Zhang Z."/>
            <person name="Liu J."/>
            <person name="Staub J.E."/>
            <person name="Han Y."/>
            <person name="Cheng Z."/>
            <person name="Li X."/>
            <person name="Lu J."/>
            <person name="Miao H."/>
            <person name="Kang H."/>
            <person name="Xie B."/>
            <person name="Gu X."/>
            <person name="Wang X."/>
            <person name="Du Y."/>
            <person name="Jin W."/>
            <person name="Huang S."/>
        </authorList>
    </citation>
    <scope>NUCLEOTIDE SEQUENCE [LARGE SCALE GENOMIC DNA]</scope>
    <source>
        <strain evidence="8">cv. 9930</strain>
    </source>
</reference>
<dbReference type="Gramene" id="KGN56256">
    <property type="protein sequence ID" value="KGN56256"/>
    <property type="gene ID" value="Csa_3G110040"/>
</dbReference>
<evidence type="ECO:0000256" key="2">
    <source>
        <dbReference type="ARBA" id="ARBA00023015"/>
    </source>
</evidence>
<evidence type="ECO:0000256" key="4">
    <source>
        <dbReference type="ARBA" id="ARBA00023163"/>
    </source>
</evidence>
<protein>
    <recommendedName>
        <fullName evidence="6">NAC domain-containing protein</fullName>
    </recommendedName>
</protein>
<dbReference type="Pfam" id="PF02365">
    <property type="entry name" value="NAM"/>
    <property type="match status" value="1"/>
</dbReference>
<reference evidence="7 8" key="1">
    <citation type="journal article" date="2009" name="Nat. Genet.">
        <title>The genome of the cucumber, Cucumis sativus L.</title>
        <authorList>
            <person name="Huang S."/>
            <person name="Li R."/>
            <person name="Zhang Z."/>
            <person name="Li L."/>
            <person name="Gu X."/>
            <person name="Fan W."/>
            <person name="Lucas W.J."/>
            <person name="Wang X."/>
            <person name="Xie B."/>
            <person name="Ni P."/>
            <person name="Ren Y."/>
            <person name="Zhu H."/>
            <person name="Li J."/>
            <person name="Lin K."/>
            <person name="Jin W."/>
            <person name="Fei Z."/>
            <person name="Li G."/>
            <person name="Staub J."/>
            <person name="Kilian A."/>
            <person name="van der Vossen E.A."/>
            <person name="Wu Y."/>
            <person name="Guo J."/>
            <person name="He J."/>
            <person name="Jia Z."/>
            <person name="Ren Y."/>
            <person name="Tian G."/>
            <person name="Lu Y."/>
            <person name="Ruan J."/>
            <person name="Qian W."/>
            <person name="Wang M."/>
            <person name="Huang Q."/>
            <person name="Li B."/>
            <person name="Xuan Z."/>
            <person name="Cao J."/>
            <person name="Asan"/>
            <person name="Wu Z."/>
            <person name="Zhang J."/>
            <person name="Cai Q."/>
            <person name="Bai Y."/>
            <person name="Zhao B."/>
            <person name="Han Y."/>
            <person name="Li Y."/>
            <person name="Li X."/>
            <person name="Wang S."/>
            <person name="Shi Q."/>
            <person name="Liu S."/>
            <person name="Cho W.K."/>
            <person name="Kim J.Y."/>
            <person name="Xu Y."/>
            <person name="Heller-Uszynska K."/>
            <person name="Miao H."/>
            <person name="Cheng Z."/>
            <person name="Zhang S."/>
            <person name="Wu J."/>
            <person name="Yang Y."/>
            <person name="Kang H."/>
            <person name="Li M."/>
            <person name="Liang H."/>
            <person name="Ren X."/>
            <person name="Shi Z."/>
            <person name="Wen M."/>
            <person name="Jian M."/>
            <person name="Yang H."/>
            <person name="Zhang G."/>
            <person name="Yang Z."/>
            <person name="Chen R."/>
            <person name="Liu S."/>
            <person name="Li J."/>
            <person name="Ma L."/>
            <person name="Liu H."/>
            <person name="Zhou Y."/>
            <person name="Zhao J."/>
            <person name="Fang X."/>
            <person name="Li G."/>
            <person name="Fang L."/>
            <person name="Li Y."/>
            <person name="Liu D."/>
            <person name="Zheng H."/>
            <person name="Zhang Y."/>
            <person name="Qin N."/>
            <person name="Li Z."/>
            <person name="Yang G."/>
            <person name="Yang S."/>
            <person name="Bolund L."/>
            <person name="Kristiansen K."/>
            <person name="Zheng H."/>
            <person name="Li S."/>
            <person name="Zhang X."/>
            <person name="Yang H."/>
            <person name="Wang J."/>
            <person name="Sun R."/>
            <person name="Zhang B."/>
            <person name="Jiang S."/>
            <person name="Wang J."/>
            <person name="Du Y."/>
            <person name="Li S."/>
        </authorList>
    </citation>
    <scope>NUCLEOTIDE SEQUENCE [LARGE SCALE GENOMIC DNA]</scope>
    <source>
        <strain evidence="8">cv. 9930</strain>
    </source>
</reference>
<evidence type="ECO:0000259" key="6">
    <source>
        <dbReference type="PROSITE" id="PS51005"/>
    </source>
</evidence>
<reference evidence="7 8" key="4">
    <citation type="journal article" date="2011" name="BMC Genomics">
        <title>RNA-Seq improves annotation of protein-coding genes in the cucumber genome.</title>
        <authorList>
            <person name="Li Z."/>
            <person name="Zhang Z."/>
            <person name="Yan P."/>
            <person name="Huang S."/>
            <person name="Fei Z."/>
            <person name="Lin K."/>
        </authorList>
    </citation>
    <scope>NUCLEOTIDE SEQUENCE [LARGE SCALE GENOMIC DNA]</scope>
    <source>
        <strain evidence="8">cv. 9930</strain>
    </source>
</reference>
<accession>A0A0A0L807</accession>
<keyword evidence="3" id="KW-0238">DNA-binding</keyword>
<dbReference type="GO" id="GO:0003677">
    <property type="term" value="F:DNA binding"/>
    <property type="evidence" value="ECO:0007669"/>
    <property type="project" value="UniProtKB-KW"/>
</dbReference>
<dbReference type="GO" id="GO:0005634">
    <property type="term" value="C:nucleus"/>
    <property type="evidence" value="ECO:0007669"/>
    <property type="project" value="UniProtKB-SubCell"/>
</dbReference>
<dbReference type="PANTHER" id="PTHR31989">
    <property type="entry name" value="NAC DOMAIN-CONTAINING PROTEIN 82-RELATED"/>
    <property type="match status" value="1"/>
</dbReference>
<evidence type="ECO:0000256" key="3">
    <source>
        <dbReference type="ARBA" id="ARBA00023125"/>
    </source>
</evidence>
<name>A0A0A0L807_CUCSA</name>
<dbReference type="InterPro" id="IPR003441">
    <property type="entry name" value="NAC-dom"/>
</dbReference>
<keyword evidence="8" id="KW-1185">Reference proteome</keyword>
<dbReference type="STRING" id="3659.A0A0A0L807"/>
<dbReference type="EMBL" id="CM002924">
    <property type="protein sequence ID" value="KGN56256.1"/>
    <property type="molecule type" value="Genomic_DNA"/>
</dbReference>
<evidence type="ECO:0000256" key="5">
    <source>
        <dbReference type="ARBA" id="ARBA00023242"/>
    </source>
</evidence>
<dbReference type="InterPro" id="IPR036093">
    <property type="entry name" value="NAC_dom_sf"/>
</dbReference>
<dbReference type="AlphaFoldDB" id="A0A0A0L807"/>
<feature type="domain" description="NAC" evidence="6">
    <location>
        <begin position="6"/>
        <end position="160"/>
    </location>
</feature>
<comment type="subcellular location">
    <subcellularLocation>
        <location evidence="1">Nucleus</location>
    </subcellularLocation>
</comment>
<dbReference type="Gene3D" id="2.170.150.80">
    <property type="entry name" value="NAC domain"/>
    <property type="match status" value="1"/>
</dbReference>
<keyword evidence="4" id="KW-0804">Transcription</keyword>
<dbReference type="PROSITE" id="PS51005">
    <property type="entry name" value="NAC"/>
    <property type="match status" value="1"/>
</dbReference>
<organism evidence="7 8">
    <name type="scientific">Cucumis sativus</name>
    <name type="common">Cucumber</name>
    <dbReference type="NCBI Taxonomy" id="3659"/>
    <lineage>
        <taxon>Eukaryota</taxon>
        <taxon>Viridiplantae</taxon>
        <taxon>Streptophyta</taxon>
        <taxon>Embryophyta</taxon>
        <taxon>Tracheophyta</taxon>
        <taxon>Spermatophyta</taxon>
        <taxon>Magnoliopsida</taxon>
        <taxon>eudicotyledons</taxon>
        <taxon>Gunneridae</taxon>
        <taxon>Pentapetalae</taxon>
        <taxon>rosids</taxon>
        <taxon>fabids</taxon>
        <taxon>Cucurbitales</taxon>
        <taxon>Cucurbitaceae</taxon>
        <taxon>Benincaseae</taxon>
        <taxon>Cucumis</taxon>
    </lineage>
</organism>
<evidence type="ECO:0000256" key="1">
    <source>
        <dbReference type="ARBA" id="ARBA00004123"/>
    </source>
</evidence>
<sequence length="202" mass="23260">MNTSMLPMGYIFCPTDEELLCYYLYHKITIVGGFIPPIMLPVVDIYTKESSQIWQQCRGVHGQDVHFFICLKKKKSCAVRKVGPNGAIWSGESKATKVFSHNNTLVGAFKLFHYENPKMKKDGHHNNNYSWIMYEYTLHPNLVPEGVVHHSFVLFMLRKKILKQDKRAFSATKQTFSCIDWPNTTTATTTQLEVHVDDPNTK</sequence>
<evidence type="ECO:0000313" key="7">
    <source>
        <dbReference type="EMBL" id="KGN56256.1"/>
    </source>
</evidence>
<proteinExistence type="predicted"/>
<evidence type="ECO:0000313" key="8">
    <source>
        <dbReference type="Proteomes" id="UP000029981"/>
    </source>
</evidence>
<dbReference type="Proteomes" id="UP000029981">
    <property type="component" value="Chromosome 3"/>
</dbReference>
<reference evidence="7 8" key="3">
    <citation type="journal article" date="2010" name="BMC Genomics">
        <title>Transcriptome sequencing and comparative analysis of cucumber flowers with different sex types.</title>
        <authorList>
            <person name="Guo S."/>
            <person name="Zheng Y."/>
            <person name="Joung J.G."/>
            <person name="Liu S."/>
            <person name="Zhang Z."/>
            <person name="Crasta O.R."/>
            <person name="Sobral B.W."/>
            <person name="Xu Y."/>
            <person name="Huang S."/>
            <person name="Fei Z."/>
        </authorList>
    </citation>
    <scope>NUCLEOTIDE SEQUENCE [LARGE SCALE GENOMIC DNA]</scope>
    <source>
        <strain evidence="8">cv. 9930</strain>
    </source>
</reference>
<dbReference type="OMA" id="CWILHEI"/>
<keyword evidence="2" id="KW-0805">Transcription regulation</keyword>
<dbReference type="SUPFAM" id="SSF101941">
    <property type="entry name" value="NAC domain"/>
    <property type="match status" value="1"/>
</dbReference>
<dbReference type="GO" id="GO:0006355">
    <property type="term" value="P:regulation of DNA-templated transcription"/>
    <property type="evidence" value="ECO:0007669"/>
    <property type="project" value="InterPro"/>
</dbReference>
<gene>
    <name evidence="7" type="ORF">Csa_3G110040</name>
</gene>